<sequence length="162" mass="17908">MNKKILVAYFSATGTTKKAAQALAEAAHADIYEIKPEVPYTKDDLNWTDRKSRSSVEMSDQTYRPAIADQSAEIENYDLIFLGYPVWWYVAPTIVNTFLESYDFGGKTIVLFATSGGSGFGKAAEKLKSSCADAAVIKEGKILNGKHSKEELAAWVEKVRNQ</sequence>
<evidence type="ECO:0000313" key="1">
    <source>
        <dbReference type="EMBL" id="VYT05715.1"/>
    </source>
</evidence>
<reference evidence="1" key="1">
    <citation type="submission" date="2019-11" db="EMBL/GenBank/DDBJ databases">
        <authorList>
            <person name="Feng L."/>
        </authorList>
    </citation>
    <scope>NUCLEOTIDE SEQUENCE</scope>
    <source>
        <strain evidence="1">AcaccaeLFYP115</strain>
    </source>
</reference>
<dbReference type="GeneID" id="69470805"/>
<dbReference type="InterPro" id="IPR008254">
    <property type="entry name" value="Flavodoxin/NO_synth"/>
</dbReference>
<dbReference type="EMBL" id="CACRSQ010000003">
    <property type="protein sequence ID" value="VYT05715.1"/>
    <property type="molecule type" value="Genomic_DNA"/>
</dbReference>
<proteinExistence type="predicted"/>
<dbReference type="Gene3D" id="3.40.50.360">
    <property type="match status" value="1"/>
</dbReference>
<name>A0A6N2TJD2_9FIRM</name>
<dbReference type="InterPro" id="IPR029039">
    <property type="entry name" value="Flavoprotein-like_sf"/>
</dbReference>
<dbReference type="Pfam" id="PF12682">
    <property type="entry name" value="Flavodoxin_4"/>
    <property type="match status" value="1"/>
</dbReference>
<dbReference type="AlphaFoldDB" id="A0A6N2TJD2"/>
<dbReference type="NCBIfam" id="NF005501">
    <property type="entry name" value="PRK07116.1"/>
    <property type="match status" value="1"/>
</dbReference>
<accession>A0A6N2TJD2</accession>
<dbReference type="PANTHER" id="PTHR39201:SF1">
    <property type="entry name" value="FLAVODOXIN-LIKE DOMAIN-CONTAINING PROTEIN"/>
    <property type="match status" value="1"/>
</dbReference>
<dbReference type="GO" id="GO:0010181">
    <property type="term" value="F:FMN binding"/>
    <property type="evidence" value="ECO:0007669"/>
    <property type="project" value="InterPro"/>
</dbReference>
<gene>
    <name evidence="1" type="ORF">ACLFYP115_01475</name>
</gene>
<dbReference type="PROSITE" id="PS50902">
    <property type="entry name" value="FLAVODOXIN_LIKE"/>
    <property type="match status" value="1"/>
</dbReference>
<dbReference type="RefSeq" id="WP_006567133.1">
    <property type="nucleotide sequence ID" value="NZ_BAABRZ010000001.1"/>
</dbReference>
<dbReference type="SUPFAM" id="SSF52218">
    <property type="entry name" value="Flavoproteins"/>
    <property type="match status" value="1"/>
</dbReference>
<organism evidence="1">
    <name type="scientific">Anaerostipes caccae</name>
    <dbReference type="NCBI Taxonomy" id="105841"/>
    <lineage>
        <taxon>Bacteria</taxon>
        <taxon>Bacillati</taxon>
        <taxon>Bacillota</taxon>
        <taxon>Clostridia</taxon>
        <taxon>Lachnospirales</taxon>
        <taxon>Lachnospiraceae</taxon>
        <taxon>Anaerostipes</taxon>
    </lineage>
</organism>
<protein>
    <submittedName>
        <fullName evidence="1">Flavodoxin</fullName>
    </submittedName>
</protein>
<dbReference type="PANTHER" id="PTHR39201">
    <property type="entry name" value="EXPORTED PROTEIN-RELATED"/>
    <property type="match status" value="1"/>
</dbReference>
<dbReference type="GO" id="GO:0016651">
    <property type="term" value="F:oxidoreductase activity, acting on NAD(P)H"/>
    <property type="evidence" value="ECO:0007669"/>
    <property type="project" value="UniProtKB-ARBA"/>
</dbReference>